<evidence type="ECO:0000256" key="7">
    <source>
        <dbReference type="ARBA" id="ARBA00022603"/>
    </source>
</evidence>
<dbReference type="PANTHER" id="PTHR30027:SF3">
    <property type="entry name" value="16S RRNA (URACIL(1498)-N(3))-METHYLTRANSFERASE"/>
    <property type="match status" value="1"/>
</dbReference>
<organism evidence="15 16">
    <name type="scientific">Thermostichus vulcanus str. 'Rupite'</name>
    <dbReference type="NCBI Taxonomy" id="2813851"/>
    <lineage>
        <taxon>Bacteria</taxon>
        <taxon>Bacillati</taxon>
        <taxon>Cyanobacteriota</taxon>
        <taxon>Cyanophyceae</taxon>
        <taxon>Thermostichales</taxon>
        <taxon>Thermostichaceae</taxon>
        <taxon>Thermostichus</taxon>
    </lineage>
</organism>
<dbReference type="PIRSF" id="PIRSF015601">
    <property type="entry name" value="MTase_slr0722"/>
    <property type="match status" value="1"/>
</dbReference>
<evidence type="ECO:0000259" key="13">
    <source>
        <dbReference type="Pfam" id="PF04452"/>
    </source>
</evidence>
<dbReference type="InterPro" id="IPR015947">
    <property type="entry name" value="PUA-like_sf"/>
</dbReference>
<comment type="catalytic activity">
    <reaction evidence="11 12">
        <text>uridine(1498) in 16S rRNA + S-adenosyl-L-methionine = N(3)-methyluridine(1498) in 16S rRNA + S-adenosyl-L-homocysteine + H(+)</text>
        <dbReference type="Rhea" id="RHEA:42920"/>
        <dbReference type="Rhea" id="RHEA-COMP:10283"/>
        <dbReference type="Rhea" id="RHEA-COMP:10284"/>
        <dbReference type="ChEBI" id="CHEBI:15378"/>
        <dbReference type="ChEBI" id="CHEBI:57856"/>
        <dbReference type="ChEBI" id="CHEBI:59789"/>
        <dbReference type="ChEBI" id="CHEBI:65315"/>
        <dbReference type="ChEBI" id="CHEBI:74502"/>
        <dbReference type="EC" id="2.1.1.193"/>
    </reaction>
</comment>
<protein>
    <recommendedName>
        <fullName evidence="4 12">Ribosomal RNA small subunit methyltransferase E</fullName>
        <ecNumber evidence="3 12">2.1.1.193</ecNumber>
    </recommendedName>
</protein>
<feature type="domain" description="Ribosomal RNA small subunit methyltransferase E methyltransferase" evidence="13">
    <location>
        <begin position="93"/>
        <end position="257"/>
    </location>
</feature>
<keyword evidence="5 12" id="KW-0963">Cytoplasm</keyword>
<evidence type="ECO:0000256" key="4">
    <source>
        <dbReference type="ARBA" id="ARBA00013673"/>
    </source>
</evidence>
<dbReference type="InterPro" id="IPR046886">
    <property type="entry name" value="RsmE_MTase_dom"/>
</dbReference>
<evidence type="ECO:0000256" key="9">
    <source>
        <dbReference type="ARBA" id="ARBA00022691"/>
    </source>
</evidence>
<keyword evidence="16" id="KW-1185">Reference proteome</keyword>
<dbReference type="Gene3D" id="3.40.1280.10">
    <property type="match status" value="1"/>
</dbReference>
<evidence type="ECO:0000256" key="8">
    <source>
        <dbReference type="ARBA" id="ARBA00022679"/>
    </source>
</evidence>
<comment type="subcellular location">
    <subcellularLocation>
        <location evidence="1 12">Cytoplasm</location>
    </subcellularLocation>
</comment>
<dbReference type="InterPro" id="IPR006700">
    <property type="entry name" value="RsmE"/>
</dbReference>
<evidence type="ECO:0000313" key="15">
    <source>
        <dbReference type="EMBL" id="MCJ2544375.1"/>
    </source>
</evidence>
<evidence type="ECO:0000313" key="16">
    <source>
        <dbReference type="Proteomes" id="UP000830835"/>
    </source>
</evidence>
<accession>A0ABT0CG27</accession>
<dbReference type="NCBIfam" id="NF008697">
    <property type="entry name" value="PRK11713.4-1"/>
    <property type="match status" value="1"/>
</dbReference>
<dbReference type="EC" id="2.1.1.193" evidence="3 12"/>
<sequence>MVGGSPLETGGMVLSERTHDLSALPRLVIVPEQRDPAGNLTLTGPQQHYLQRVRRLKMGDPFLVLDGSGGLWMAHWQPQGSQVVGWVETRPRELPIQIHLGLAVVKGPGLDEVFRQVTELGVARITPLLTERTVLEPGSGRQERWQKIVQEAAEQCERLRWPQIDPPTAWTHWIRELQANWWGIAVARREAPLLLQALPKPVGDGDPAGWIAIAIGPEGGWTAAEIEQAQAQGGMPVSLGSTILRATTAAVVAVSLIAAAYPNRDLQP</sequence>
<evidence type="ECO:0000256" key="2">
    <source>
        <dbReference type="ARBA" id="ARBA00005528"/>
    </source>
</evidence>
<dbReference type="SUPFAM" id="SSF75217">
    <property type="entry name" value="alpha/beta knot"/>
    <property type="match status" value="1"/>
</dbReference>
<dbReference type="CDD" id="cd18084">
    <property type="entry name" value="RsmE-like"/>
    <property type="match status" value="1"/>
</dbReference>
<dbReference type="SUPFAM" id="SSF88697">
    <property type="entry name" value="PUA domain-like"/>
    <property type="match status" value="1"/>
</dbReference>
<evidence type="ECO:0000256" key="12">
    <source>
        <dbReference type="PIRNR" id="PIRNR015601"/>
    </source>
</evidence>
<evidence type="ECO:0000259" key="14">
    <source>
        <dbReference type="Pfam" id="PF20260"/>
    </source>
</evidence>
<evidence type="ECO:0000256" key="11">
    <source>
        <dbReference type="ARBA" id="ARBA00047944"/>
    </source>
</evidence>
<keyword evidence="9 12" id="KW-0949">S-adenosyl-L-methionine</keyword>
<dbReference type="GO" id="GO:0032259">
    <property type="term" value="P:methylation"/>
    <property type="evidence" value="ECO:0007669"/>
    <property type="project" value="UniProtKB-KW"/>
</dbReference>
<dbReference type="InterPro" id="IPR029028">
    <property type="entry name" value="Alpha/beta_knot_MTases"/>
</dbReference>
<dbReference type="InterPro" id="IPR046887">
    <property type="entry name" value="RsmE_PUA-like"/>
</dbReference>
<evidence type="ECO:0000256" key="6">
    <source>
        <dbReference type="ARBA" id="ARBA00022552"/>
    </source>
</evidence>
<evidence type="ECO:0000256" key="5">
    <source>
        <dbReference type="ARBA" id="ARBA00022490"/>
    </source>
</evidence>
<comment type="caution">
    <text evidence="15">The sequence shown here is derived from an EMBL/GenBank/DDBJ whole genome shotgun (WGS) entry which is preliminary data.</text>
</comment>
<dbReference type="Pfam" id="PF04452">
    <property type="entry name" value="Methyltrans_RNA"/>
    <property type="match status" value="1"/>
</dbReference>
<dbReference type="InterPro" id="IPR029026">
    <property type="entry name" value="tRNA_m1G_MTases_N"/>
</dbReference>
<feature type="domain" description="Ribosomal RNA small subunit methyltransferase E PUA-like" evidence="14">
    <location>
        <begin position="42"/>
        <end position="74"/>
    </location>
</feature>
<dbReference type="Proteomes" id="UP000830835">
    <property type="component" value="Unassembled WGS sequence"/>
</dbReference>
<name>A0ABT0CG27_THEVL</name>
<proteinExistence type="inferred from homology"/>
<keyword evidence="6 12" id="KW-0698">rRNA processing</keyword>
<dbReference type="Pfam" id="PF20260">
    <property type="entry name" value="PUA_4"/>
    <property type="match status" value="1"/>
</dbReference>
<keyword evidence="7 12" id="KW-0489">Methyltransferase</keyword>
<reference evidence="15" key="1">
    <citation type="submission" date="2021-02" db="EMBL/GenBank/DDBJ databases">
        <title>The CRISPR/cas machinery reduction and long-range gene transfer in the hot spring cyanobacterium Synechococcus.</title>
        <authorList>
            <person name="Dvorak P."/>
            <person name="Jahodarova E."/>
            <person name="Hasler P."/>
            <person name="Poulickova A."/>
        </authorList>
    </citation>
    <scope>NUCLEOTIDE SEQUENCE</scope>
    <source>
        <strain evidence="15">Rupite</strain>
    </source>
</reference>
<dbReference type="NCBIfam" id="TIGR00046">
    <property type="entry name" value="RsmE family RNA methyltransferase"/>
    <property type="match status" value="1"/>
</dbReference>
<comment type="similarity">
    <text evidence="2 12">Belongs to the RNA methyltransferase RsmE family.</text>
</comment>
<evidence type="ECO:0000256" key="1">
    <source>
        <dbReference type="ARBA" id="ARBA00004496"/>
    </source>
</evidence>
<dbReference type="GO" id="GO:0008168">
    <property type="term" value="F:methyltransferase activity"/>
    <property type="evidence" value="ECO:0007669"/>
    <property type="project" value="UniProtKB-KW"/>
</dbReference>
<keyword evidence="8 12" id="KW-0808">Transferase</keyword>
<evidence type="ECO:0000256" key="3">
    <source>
        <dbReference type="ARBA" id="ARBA00012328"/>
    </source>
</evidence>
<gene>
    <name evidence="15" type="ORF">JX360_15925</name>
</gene>
<evidence type="ECO:0000256" key="10">
    <source>
        <dbReference type="ARBA" id="ARBA00025699"/>
    </source>
</evidence>
<comment type="function">
    <text evidence="10 12">Specifically methylates the N3 position of the uracil ring of uridine 1498 (m3U1498) in 16S rRNA. Acts on the fully assembled 30S ribosomal subunit.</text>
</comment>
<dbReference type="PANTHER" id="PTHR30027">
    <property type="entry name" value="RIBOSOMAL RNA SMALL SUBUNIT METHYLTRANSFERASE E"/>
    <property type="match status" value="1"/>
</dbReference>
<dbReference type="EMBL" id="JAFIRA010000061">
    <property type="protein sequence ID" value="MCJ2544375.1"/>
    <property type="molecule type" value="Genomic_DNA"/>
</dbReference>